<dbReference type="PATRIC" id="fig|1122985.7.peg.719"/>
<dbReference type="eggNOG" id="COG1835">
    <property type="taxonomic scope" value="Bacteria"/>
</dbReference>
<keyword evidence="3" id="KW-0012">Acyltransferase</keyword>
<feature type="transmembrane region" description="Helical" evidence="1">
    <location>
        <begin position="182"/>
        <end position="199"/>
    </location>
</feature>
<dbReference type="InterPro" id="IPR050879">
    <property type="entry name" value="Acyltransferase_3"/>
</dbReference>
<feature type="transmembrane region" description="Helical" evidence="1">
    <location>
        <begin position="92"/>
        <end position="110"/>
    </location>
</feature>
<keyword evidence="3" id="KW-0808">Transferase</keyword>
<evidence type="ECO:0000259" key="2">
    <source>
        <dbReference type="Pfam" id="PF01757"/>
    </source>
</evidence>
<feature type="transmembrane region" description="Helical" evidence="1">
    <location>
        <begin position="341"/>
        <end position="361"/>
    </location>
</feature>
<feature type="domain" description="Acyltransferase 3" evidence="2">
    <location>
        <begin position="21"/>
        <end position="357"/>
    </location>
</feature>
<name>A0A069QKQ3_HOYLO</name>
<dbReference type="InterPro" id="IPR002656">
    <property type="entry name" value="Acyl_transf_3_dom"/>
</dbReference>
<reference evidence="3 4" key="1">
    <citation type="submission" date="2013-08" db="EMBL/GenBank/DDBJ databases">
        <authorList>
            <person name="Weinstock G."/>
            <person name="Sodergren E."/>
            <person name="Wylie T."/>
            <person name="Fulton L."/>
            <person name="Fulton R."/>
            <person name="Fronick C."/>
            <person name="O'Laughlin M."/>
            <person name="Godfrey J."/>
            <person name="Miner T."/>
            <person name="Herter B."/>
            <person name="Appelbaum E."/>
            <person name="Cordes M."/>
            <person name="Lek S."/>
            <person name="Wollam A."/>
            <person name="Pepin K.H."/>
            <person name="Palsikar V.B."/>
            <person name="Mitreva M."/>
            <person name="Wilson R.K."/>
        </authorList>
    </citation>
    <scope>NUCLEOTIDE SEQUENCE [LARGE SCALE GENOMIC DNA]</scope>
    <source>
        <strain evidence="3 4">ATCC 15930</strain>
    </source>
</reference>
<feature type="transmembrane region" description="Helical" evidence="1">
    <location>
        <begin position="269"/>
        <end position="291"/>
    </location>
</feature>
<dbReference type="PANTHER" id="PTHR23028:SF134">
    <property type="entry name" value="PUTATIVE (AFU_ORTHOLOGUE AFUA_4G08520)-RELATED"/>
    <property type="match status" value="1"/>
</dbReference>
<keyword evidence="1" id="KW-0472">Membrane</keyword>
<feature type="transmembrane region" description="Helical" evidence="1">
    <location>
        <begin position="214"/>
        <end position="233"/>
    </location>
</feature>
<feature type="transmembrane region" description="Helical" evidence="1">
    <location>
        <begin position="122"/>
        <end position="142"/>
    </location>
</feature>
<comment type="caution">
    <text evidence="3">The sequence shown here is derived from an EMBL/GenBank/DDBJ whole genome shotgun (WGS) entry which is preliminary data.</text>
</comment>
<feature type="transmembrane region" description="Helical" evidence="1">
    <location>
        <begin position="53"/>
        <end position="72"/>
    </location>
</feature>
<keyword evidence="4" id="KW-1185">Reference proteome</keyword>
<dbReference type="Pfam" id="PF01757">
    <property type="entry name" value="Acyl_transf_3"/>
    <property type="match status" value="1"/>
</dbReference>
<evidence type="ECO:0000313" key="3">
    <source>
        <dbReference type="EMBL" id="KDR53217.1"/>
    </source>
</evidence>
<evidence type="ECO:0000256" key="1">
    <source>
        <dbReference type="SAM" id="Phobius"/>
    </source>
</evidence>
<dbReference type="Proteomes" id="UP000027442">
    <property type="component" value="Unassembled WGS sequence"/>
</dbReference>
<sequence length="374" mass="41556">MTPNNTSAAAFADTKPHYHLLDGLRGVAALVVICYHIGEDFATNCLTHYFNHGYLAVDFFFMLSGFVIGYAYDDRRNTMGIMAFVKRRVIRLHPMVVIGALLGGLLFYGQATDYLKVSDVPVALLAFATLLNIFLVPAWSGVEVRGFGEIFPLNGPTWSLFFEYIANVLYVLAIRKLSTRRLALLVFAMAGALFGYAVTNGSGTLGAGWTFADYGFWGGLLRVMFAFPAGLLLSRVSRKCKIRGAFWWCALLIVAVAVAPRLGGESQMWANGIYEALCVLLVFPLVVWLGASGETTDALSTRVCNFLGDISYPLYIVHFPLLYTCFAYAKRNNLPFCETIPTVLALVFASIALAWICLKFYDVPVRRWLQRRFV</sequence>
<dbReference type="RefSeq" id="WP_018967850.1">
    <property type="nucleotide sequence ID" value="NZ_KB899218.1"/>
</dbReference>
<keyword evidence="1" id="KW-0812">Transmembrane</keyword>
<dbReference type="HOGENOM" id="CLU_005679_2_1_10"/>
<feature type="transmembrane region" description="Helical" evidence="1">
    <location>
        <begin position="312"/>
        <end position="329"/>
    </location>
</feature>
<accession>A0A069QKQ3</accession>
<dbReference type="EMBL" id="JNGW01000023">
    <property type="protein sequence ID" value="KDR53217.1"/>
    <property type="molecule type" value="Genomic_DNA"/>
</dbReference>
<keyword evidence="1" id="KW-1133">Transmembrane helix</keyword>
<evidence type="ECO:0000313" key="4">
    <source>
        <dbReference type="Proteomes" id="UP000027442"/>
    </source>
</evidence>
<feature type="transmembrane region" description="Helical" evidence="1">
    <location>
        <begin position="245"/>
        <end position="263"/>
    </location>
</feature>
<protein>
    <submittedName>
        <fullName evidence="3">Acyltransferase</fullName>
    </submittedName>
</protein>
<dbReference type="GO" id="GO:0016747">
    <property type="term" value="F:acyltransferase activity, transferring groups other than amino-acyl groups"/>
    <property type="evidence" value="ECO:0007669"/>
    <property type="project" value="InterPro"/>
</dbReference>
<gene>
    <name evidence="3" type="ORF">HMPREF1991_00691</name>
</gene>
<proteinExistence type="predicted"/>
<dbReference type="PANTHER" id="PTHR23028">
    <property type="entry name" value="ACETYLTRANSFERASE"/>
    <property type="match status" value="1"/>
</dbReference>
<dbReference type="AlphaFoldDB" id="A0A069QKQ3"/>
<organism evidence="3 4">
    <name type="scientific">Hoylesella loescheii DSM 19665 = JCM 12249 = ATCC 15930</name>
    <dbReference type="NCBI Taxonomy" id="1122985"/>
    <lineage>
        <taxon>Bacteria</taxon>
        <taxon>Pseudomonadati</taxon>
        <taxon>Bacteroidota</taxon>
        <taxon>Bacteroidia</taxon>
        <taxon>Bacteroidales</taxon>
        <taxon>Prevotellaceae</taxon>
        <taxon>Hoylesella</taxon>
    </lineage>
</organism>